<name>A0A1Y2H5R8_9FUNG</name>
<dbReference type="Proteomes" id="UP000193411">
    <property type="component" value="Unassembled WGS sequence"/>
</dbReference>
<keyword evidence="4" id="KW-1185">Reference proteome</keyword>
<evidence type="ECO:0000313" key="4">
    <source>
        <dbReference type="Proteomes" id="UP000193411"/>
    </source>
</evidence>
<accession>A0A1Y2H5R8</accession>
<reference evidence="3 4" key="1">
    <citation type="submission" date="2016-07" db="EMBL/GenBank/DDBJ databases">
        <title>Pervasive Adenine N6-methylation of Active Genes in Fungi.</title>
        <authorList>
            <consortium name="DOE Joint Genome Institute"/>
            <person name="Mondo S.J."/>
            <person name="Dannebaum R.O."/>
            <person name="Kuo R.C."/>
            <person name="Labutti K."/>
            <person name="Haridas S."/>
            <person name="Kuo A."/>
            <person name="Salamov A."/>
            <person name="Ahrendt S.R."/>
            <person name="Lipzen A."/>
            <person name="Sullivan W."/>
            <person name="Andreopoulos W.B."/>
            <person name="Clum A."/>
            <person name="Lindquist E."/>
            <person name="Daum C."/>
            <person name="Ramamoorthy G.K."/>
            <person name="Gryganskyi A."/>
            <person name="Culley D."/>
            <person name="Magnuson J.K."/>
            <person name="James T.Y."/>
            <person name="O'Malley M.A."/>
            <person name="Stajich J.E."/>
            <person name="Spatafora J.W."/>
            <person name="Visel A."/>
            <person name="Grigoriev I.V."/>
        </authorList>
    </citation>
    <scope>NUCLEOTIDE SEQUENCE [LARGE SCALE GENOMIC DNA]</scope>
    <source>
        <strain evidence="3 4">PL171</strain>
    </source>
</reference>
<dbReference type="EMBL" id="MCFL01000207">
    <property type="protein sequence ID" value="ORZ29354.1"/>
    <property type="molecule type" value="Genomic_DNA"/>
</dbReference>
<feature type="region of interest" description="Disordered" evidence="1">
    <location>
        <begin position="73"/>
        <end position="109"/>
    </location>
</feature>
<feature type="compositionally biased region" description="Polar residues" evidence="1">
    <location>
        <begin position="83"/>
        <end position="93"/>
    </location>
</feature>
<gene>
    <name evidence="3" type="ORF">BCR44DRAFT_75139</name>
</gene>
<protein>
    <submittedName>
        <fullName evidence="3">Uncharacterized protein</fullName>
    </submittedName>
</protein>
<sequence length="223" mass="24538">MSIVTAMAYTVLSSPLSTLEQAAQAHELLLLGDFVTYSSIGIVSILALIMGLEYIVKIRKEVNSLRPSIATPSILQPKEHQQPAPSATAQIKSSAHLHSPSTSPSFEPLPSKMSLQLIQQPTTAVPRSGRHWRIWDRIRSKEGRQSLTTVMCIFINILIIVLFLTEHPYLKAKGSKMSGQTAQPTSALFDSAFMSMCHKVFSATVTVAIHQMTDLVLAKNRQN</sequence>
<comment type="caution">
    <text evidence="3">The sequence shown here is derived from an EMBL/GenBank/DDBJ whole genome shotgun (WGS) entry which is preliminary data.</text>
</comment>
<evidence type="ECO:0000256" key="2">
    <source>
        <dbReference type="SAM" id="Phobius"/>
    </source>
</evidence>
<feature type="transmembrane region" description="Helical" evidence="2">
    <location>
        <begin position="147"/>
        <end position="165"/>
    </location>
</feature>
<keyword evidence="2" id="KW-1133">Transmembrane helix</keyword>
<feature type="transmembrane region" description="Helical" evidence="2">
    <location>
        <begin position="35"/>
        <end position="56"/>
    </location>
</feature>
<evidence type="ECO:0000313" key="3">
    <source>
        <dbReference type="EMBL" id="ORZ29354.1"/>
    </source>
</evidence>
<proteinExistence type="predicted"/>
<dbReference type="AlphaFoldDB" id="A0A1Y2H5R8"/>
<keyword evidence="2" id="KW-0472">Membrane</keyword>
<evidence type="ECO:0000256" key="1">
    <source>
        <dbReference type="SAM" id="MobiDB-lite"/>
    </source>
</evidence>
<organism evidence="3 4">
    <name type="scientific">Catenaria anguillulae PL171</name>
    <dbReference type="NCBI Taxonomy" id="765915"/>
    <lineage>
        <taxon>Eukaryota</taxon>
        <taxon>Fungi</taxon>
        <taxon>Fungi incertae sedis</taxon>
        <taxon>Blastocladiomycota</taxon>
        <taxon>Blastocladiomycetes</taxon>
        <taxon>Blastocladiales</taxon>
        <taxon>Catenariaceae</taxon>
        <taxon>Catenaria</taxon>
    </lineage>
</organism>
<keyword evidence="2" id="KW-0812">Transmembrane</keyword>